<gene>
    <name evidence="1" type="ORF">N8E88_03005</name>
</gene>
<dbReference type="EMBL" id="CP104970">
    <property type="protein sequence ID" value="UXN57845.1"/>
    <property type="molecule type" value="Genomic_DNA"/>
</dbReference>
<reference evidence="1" key="1">
    <citation type="submission" date="2022-09" db="EMBL/GenBank/DDBJ databases">
        <title>Interaction between co-microsymbionts with complementary sets of symbiotic genes in legume-rhizobium systems.</title>
        <authorList>
            <person name="Safronova V."/>
            <person name="Sazanova A."/>
            <person name="Afonin A."/>
            <person name="Chirak E."/>
        </authorList>
    </citation>
    <scope>NUCLEOTIDE SEQUENCE</scope>
    <source>
        <strain evidence="1">A18/3m</strain>
    </source>
</reference>
<keyword evidence="2" id="KW-1185">Reference proteome</keyword>
<evidence type="ECO:0000313" key="2">
    <source>
        <dbReference type="Proteomes" id="UP001061991"/>
    </source>
</evidence>
<geneLocation type="plasmid" evidence="1 2">
    <name>p_unnamed3</name>
</geneLocation>
<name>A0ACD4CW84_9HYPH</name>
<accession>A0ACD4CW84</accession>
<protein>
    <submittedName>
        <fullName evidence="1">Uncharacterized protein</fullName>
    </submittedName>
</protein>
<organism evidence="1 2">
    <name type="scientific">Phyllobacterium zundukense</name>
    <dbReference type="NCBI Taxonomy" id="1867719"/>
    <lineage>
        <taxon>Bacteria</taxon>
        <taxon>Pseudomonadati</taxon>
        <taxon>Pseudomonadota</taxon>
        <taxon>Alphaproteobacteria</taxon>
        <taxon>Hyphomicrobiales</taxon>
        <taxon>Phyllobacteriaceae</taxon>
        <taxon>Phyllobacterium</taxon>
    </lineage>
</organism>
<sequence>MTEPESSALLRRLRIDVIHLLILLDEKSMAVDWVATLQEHADLVIDVAKDVAKTLDASDLTVEQASRLYRMVELGAQDFDRIVELMNEHDLDESFIDAAEIIEDTWTNLSVATANRLRVMRGLNPIDIAPDDRNEA</sequence>
<dbReference type="Proteomes" id="UP001061991">
    <property type="component" value="Plasmid p_unnamed3"/>
</dbReference>
<evidence type="ECO:0000313" key="1">
    <source>
        <dbReference type="EMBL" id="UXN57845.1"/>
    </source>
</evidence>
<keyword evidence="1" id="KW-0614">Plasmid</keyword>
<proteinExistence type="predicted"/>